<accession>A0A6C0K9H6</accession>
<feature type="compositionally biased region" description="Basic and acidic residues" evidence="1">
    <location>
        <begin position="89"/>
        <end position="99"/>
    </location>
</feature>
<feature type="region of interest" description="Disordered" evidence="1">
    <location>
        <begin position="75"/>
        <end position="99"/>
    </location>
</feature>
<name>A0A6C0K9H6_9ZZZZ</name>
<evidence type="ECO:0000313" key="2">
    <source>
        <dbReference type="EMBL" id="QHU13347.1"/>
    </source>
</evidence>
<evidence type="ECO:0000256" key="1">
    <source>
        <dbReference type="SAM" id="MobiDB-lite"/>
    </source>
</evidence>
<sequence>MVVARIPVRFVDPDTLSVPPVYTKTLDAESDVNDTLDEKLVWPHTFKVFTTCTFESVATPAHTFKAEPRIVADPDTSRATVGSLPIPSHMEDRSPCKNG</sequence>
<dbReference type="AlphaFoldDB" id="A0A6C0K9H6"/>
<organism evidence="2">
    <name type="scientific">viral metagenome</name>
    <dbReference type="NCBI Taxonomy" id="1070528"/>
    <lineage>
        <taxon>unclassified sequences</taxon>
        <taxon>metagenomes</taxon>
        <taxon>organismal metagenomes</taxon>
    </lineage>
</organism>
<proteinExistence type="predicted"/>
<protein>
    <submittedName>
        <fullName evidence="2">Uncharacterized protein</fullName>
    </submittedName>
</protein>
<dbReference type="EMBL" id="MN740818">
    <property type="protein sequence ID" value="QHU13347.1"/>
    <property type="molecule type" value="Genomic_DNA"/>
</dbReference>
<reference evidence="2" key="1">
    <citation type="journal article" date="2020" name="Nature">
        <title>Giant virus diversity and host interactions through global metagenomics.</title>
        <authorList>
            <person name="Schulz F."/>
            <person name="Roux S."/>
            <person name="Paez-Espino D."/>
            <person name="Jungbluth S."/>
            <person name="Walsh D.A."/>
            <person name="Denef V.J."/>
            <person name="McMahon K.D."/>
            <person name="Konstantinidis K.T."/>
            <person name="Eloe-Fadrosh E.A."/>
            <person name="Kyrpides N.C."/>
            <person name="Woyke T."/>
        </authorList>
    </citation>
    <scope>NUCLEOTIDE SEQUENCE</scope>
    <source>
        <strain evidence="2">GVMAG-S-1101178-127</strain>
    </source>
</reference>